<sequence length="387" mass="42467">MSGTASLSVIKKAFPHLSDADLQKIREPCQRAQWAIYSGPFKLTPEYSANPIGAFPFGGCGLMTQKMDGMFMLWDGVSQMYNRGRGGSGSAVAHAQDPPSSFYKHLPPVELEGELCYRSGEYSRGHGAKTNGWRHACLFVWDAPLHPGTYAERWAYVKKLLSDYDPQYVRPVPFLGVAKSRRVVDATLAKVRSTKVPCVFGSGGMVGASYEGGEGVMIRDPNALYVYSCFEPKAHGHKKGQTTVLYKWLEEYGNDECLVLKAGAAEAPQEADAPRAKRRKPNGSSEAHESMGANSLWVSLPNGTEFALRAISRLNTKASDVKPGSIITFTYHGWSNGLPLNPSAQAFRTDRSWEDIKDNFIPPPNLELGLAEGRVKRQVSLKRASST</sequence>
<evidence type="ECO:0000256" key="3">
    <source>
        <dbReference type="ARBA" id="ARBA00022763"/>
    </source>
</evidence>
<reference evidence="6 7" key="1">
    <citation type="journal article" date="2024" name="Science">
        <title>Giant polyketide synthase enzymes in the biosynthesis of giant marine polyether toxins.</title>
        <authorList>
            <person name="Fallon T.R."/>
            <person name="Shende V.V."/>
            <person name="Wierzbicki I.H."/>
            <person name="Pendleton A.L."/>
            <person name="Watervoot N.F."/>
            <person name="Auber R.P."/>
            <person name="Gonzalez D.J."/>
            <person name="Wisecaver J.H."/>
            <person name="Moore B.S."/>
        </authorList>
    </citation>
    <scope>NUCLEOTIDE SEQUENCE [LARGE SCALE GENOMIC DNA]</scope>
    <source>
        <strain evidence="6 7">12B1</strain>
    </source>
</reference>
<feature type="region of interest" description="Disordered" evidence="5">
    <location>
        <begin position="268"/>
        <end position="291"/>
    </location>
</feature>
<protein>
    <submittedName>
        <fullName evidence="6">Uncharacterized protein</fullName>
    </submittedName>
</protein>
<evidence type="ECO:0000256" key="4">
    <source>
        <dbReference type="ARBA" id="ARBA00023204"/>
    </source>
</evidence>
<dbReference type="GO" id="GO:0006281">
    <property type="term" value="P:DNA repair"/>
    <property type="evidence" value="ECO:0007669"/>
    <property type="project" value="UniProtKB-KW"/>
</dbReference>
<dbReference type="EMBL" id="JBGBPQ010000026">
    <property type="protein sequence ID" value="KAL1499206.1"/>
    <property type="molecule type" value="Genomic_DNA"/>
</dbReference>
<dbReference type="SUPFAM" id="SSF56091">
    <property type="entry name" value="DNA ligase/mRNA capping enzyme, catalytic domain"/>
    <property type="match status" value="1"/>
</dbReference>
<dbReference type="AlphaFoldDB" id="A0AB34II27"/>
<evidence type="ECO:0000256" key="2">
    <source>
        <dbReference type="ARBA" id="ARBA00022705"/>
    </source>
</evidence>
<gene>
    <name evidence="6" type="ORF">AB1Y20_013714</name>
</gene>
<dbReference type="Proteomes" id="UP001515480">
    <property type="component" value="Unassembled WGS sequence"/>
</dbReference>
<dbReference type="GO" id="GO:0016874">
    <property type="term" value="F:ligase activity"/>
    <property type="evidence" value="ECO:0007669"/>
    <property type="project" value="UniProtKB-KW"/>
</dbReference>
<dbReference type="PANTHER" id="PTHR47810">
    <property type="entry name" value="DNA LIGASE"/>
    <property type="match status" value="1"/>
</dbReference>
<evidence type="ECO:0000313" key="7">
    <source>
        <dbReference type="Proteomes" id="UP001515480"/>
    </source>
</evidence>
<proteinExistence type="predicted"/>
<keyword evidence="1" id="KW-0436">Ligase</keyword>
<organism evidence="6 7">
    <name type="scientific">Prymnesium parvum</name>
    <name type="common">Toxic golden alga</name>
    <dbReference type="NCBI Taxonomy" id="97485"/>
    <lineage>
        <taxon>Eukaryota</taxon>
        <taxon>Haptista</taxon>
        <taxon>Haptophyta</taxon>
        <taxon>Prymnesiophyceae</taxon>
        <taxon>Prymnesiales</taxon>
        <taxon>Prymnesiaceae</taxon>
        <taxon>Prymnesium</taxon>
    </lineage>
</organism>
<evidence type="ECO:0000256" key="5">
    <source>
        <dbReference type="SAM" id="MobiDB-lite"/>
    </source>
</evidence>
<dbReference type="GO" id="GO:0006260">
    <property type="term" value="P:DNA replication"/>
    <property type="evidence" value="ECO:0007669"/>
    <property type="project" value="UniProtKB-KW"/>
</dbReference>
<evidence type="ECO:0000256" key="1">
    <source>
        <dbReference type="ARBA" id="ARBA00022598"/>
    </source>
</evidence>
<keyword evidence="7" id="KW-1185">Reference proteome</keyword>
<keyword evidence="4" id="KW-0234">DNA repair</keyword>
<comment type="caution">
    <text evidence="6">The sequence shown here is derived from an EMBL/GenBank/DDBJ whole genome shotgun (WGS) entry which is preliminary data.</text>
</comment>
<evidence type="ECO:0000313" key="6">
    <source>
        <dbReference type="EMBL" id="KAL1499206.1"/>
    </source>
</evidence>
<dbReference type="InterPro" id="IPR050326">
    <property type="entry name" value="NAD_dep_DNA_ligaseB"/>
</dbReference>
<accession>A0AB34II27</accession>
<dbReference type="PANTHER" id="PTHR47810:SF1">
    <property type="entry name" value="DNA LIGASE B"/>
    <property type="match status" value="1"/>
</dbReference>
<name>A0AB34II27_PRYPA</name>
<keyword evidence="2" id="KW-0235">DNA replication</keyword>
<keyword evidence="3" id="KW-0227">DNA damage</keyword>